<evidence type="ECO:0000259" key="2">
    <source>
        <dbReference type="Pfam" id="PF19580"/>
    </source>
</evidence>
<feature type="chain" id="PRO_5030580138" evidence="1">
    <location>
        <begin position="21"/>
        <end position="351"/>
    </location>
</feature>
<dbReference type="Gene3D" id="3.60.10.10">
    <property type="entry name" value="Endonuclease/exonuclease/phosphatase"/>
    <property type="match status" value="1"/>
</dbReference>
<accession>A0A7W5DSH7</accession>
<dbReference type="InterPro" id="IPR005135">
    <property type="entry name" value="Endo/exonuclease/phosphatase"/>
</dbReference>
<dbReference type="Proteomes" id="UP000544222">
    <property type="component" value="Unassembled WGS sequence"/>
</dbReference>
<dbReference type="AlphaFoldDB" id="A0A7W5DSH7"/>
<gene>
    <name evidence="3" type="ORF">FHX64_001586</name>
</gene>
<evidence type="ECO:0000313" key="3">
    <source>
        <dbReference type="EMBL" id="MBB3187423.1"/>
    </source>
</evidence>
<feature type="signal peptide" evidence="1">
    <location>
        <begin position="1"/>
        <end position="20"/>
    </location>
</feature>
<dbReference type="GO" id="GO:0003824">
    <property type="term" value="F:catalytic activity"/>
    <property type="evidence" value="ECO:0007669"/>
    <property type="project" value="InterPro"/>
</dbReference>
<dbReference type="SUPFAM" id="SSF56219">
    <property type="entry name" value="DNase I-like"/>
    <property type="match status" value="1"/>
</dbReference>
<keyword evidence="4" id="KW-1185">Reference proteome</keyword>
<dbReference type="PANTHER" id="PTHR42834">
    <property type="entry name" value="ENDONUCLEASE/EXONUCLEASE/PHOSPHATASE FAMILY PROTEIN (AFU_ORTHOLOGUE AFUA_3G09210)"/>
    <property type="match status" value="1"/>
</dbReference>
<dbReference type="RefSeq" id="WP_183413178.1">
    <property type="nucleotide sequence ID" value="NZ_JACHYB010000001.1"/>
</dbReference>
<protein>
    <submittedName>
        <fullName evidence="3">Putative extracellular nuclease</fullName>
    </submittedName>
</protein>
<dbReference type="PANTHER" id="PTHR42834:SF1">
    <property type="entry name" value="ENDONUCLEASE_EXONUCLEASE_PHOSPHATASE FAMILY PROTEIN (AFU_ORTHOLOGUE AFUA_3G09210)"/>
    <property type="match status" value="1"/>
</dbReference>
<name>A0A7W5DSH7_9PORP</name>
<keyword evidence="1" id="KW-0732">Signal</keyword>
<dbReference type="EMBL" id="JACHYB010000001">
    <property type="protein sequence ID" value="MBB3187423.1"/>
    <property type="molecule type" value="Genomic_DNA"/>
</dbReference>
<organism evidence="3 4">
    <name type="scientific">Microbacter margulisiae</name>
    <dbReference type="NCBI Taxonomy" id="1350067"/>
    <lineage>
        <taxon>Bacteria</taxon>
        <taxon>Pseudomonadati</taxon>
        <taxon>Bacteroidota</taxon>
        <taxon>Bacteroidia</taxon>
        <taxon>Bacteroidales</taxon>
        <taxon>Porphyromonadaceae</taxon>
        <taxon>Microbacter</taxon>
    </lineage>
</organism>
<dbReference type="Pfam" id="PF19580">
    <property type="entry name" value="Exo_endo_phos_3"/>
    <property type="match status" value="1"/>
</dbReference>
<sequence>MKSFLFVLIFSVTIGANLLAQPFNDKQRFRVMSYNVENFFDSQRDSVVKPTEFSPVGIRRWTYSRYLAKRNNIAKVIAALGGWTPPALVALCEIENQQILENLTLHSPLRNLHYRIIHFESPDPRGIDVALLYQPKLFKPLHEEPLRIRFPDSPHHHTRDILYVTGTTQGNDTLHIFVNHFPSRYGGELESENSRLFVASILRHKTDSLFNANPQSNIIILGDFNDYPDNRSIAYVLNALPETCSIRPHQLYNLFYTTHTTKKTGSYKHDGEWGVLDQIIVSSHLLQDTSGIHTTVSSGKVFAPLFLLENETKGFGEKPFRTYIGMKYHGGFSDHLPVFVDFQDGNHNTPL</sequence>
<evidence type="ECO:0000313" key="4">
    <source>
        <dbReference type="Proteomes" id="UP000544222"/>
    </source>
</evidence>
<proteinExistence type="predicted"/>
<evidence type="ECO:0000256" key="1">
    <source>
        <dbReference type="SAM" id="SignalP"/>
    </source>
</evidence>
<reference evidence="3 4" key="1">
    <citation type="submission" date="2020-08" db="EMBL/GenBank/DDBJ databases">
        <title>Genomic Encyclopedia of Type Strains, Phase IV (KMG-IV): sequencing the most valuable type-strain genomes for metagenomic binning, comparative biology and taxonomic classification.</title>
        <authorList>
            <person name="Goeker M."/>
        </authorList>
    </citation>
    <scope>NUCLEOTIDE SEQUENCE [LARGE SCALE GENOMIC DNA]</scope>
    <source>
        <strain evidence="3 4">DSM 27471</strain>
    </source>
</reference>
<dbReference type="InterPro" id="IPR036691">
    <property type="entry name" value="Endo/exonu/phosph_ase_sf"/>
</dbReference>
<feature type="domain" description="Endonuclease/exonuclease/phosphatase" evidence="2">
    <location>
        <begin position="31"/>
        <end position="342"/>
    </location>
</feature>
<comment type="caution">
    <text evidence="3">The sequence shown here is derived from an EMBL/GenBank/DDBJ whole genome shotgun (WGS) entry which is preliminary data.</text>
</comment>